<dbReference type="EMBL" id="JAFBMS010000187">
    <property type="protein sequence ID" value="KAG9333639.1"/>
    <property type="molecule type" value="Genomic_DNA"/>
</dbReference>
<feature type="domain" description="Acetyl-CoA carboxylase central" evidence="1">
    <location>
        <begin position="1"/>
        <end position="80"/>
    </location>
</feature>
<comment type="caution">
    <text evidence="2">The sequence shown here is derived from an EMBL/GenBank/DDBJ whole genome shotgun (WGS) entry which is preliminary data.</text>
</comment>
<accession>A0A8T2MZB7</accession>
<protein>
    <recommendedName>
        <fullName evidence="1">Acetyl-CoA carboxylase central domain-containing protein</fullName>
    </recommendedName>
</protein>
<evidence type="ECO:0000313" key="3">
    <source>
        <dbReference type="Proteomes" id="UP000824540"/>
    </source>
</evidence>
<evidence type="ECO:0000259" key="1">
    <source>
        <dbReference type="Pfam" id="PF08326"/>
    </source>
</evidence>
<keyword evidence="3" id="KW-1185">Reference proteome</keyword>
<name>A0A8T2MZB7_9TELE</name>
<dbReference type="GO" id="GO:0005739">
    <property type="term" value="C:mitochondrion"/>
    <property type="evidence" value="ECO:0007669"/>
    <property type="project" value="TreeGrafter"/>
</dbReference>
<dbReference type="OrthoDB" id="14612at2759"/>
<organism evidence="2 3">
    <name type="scientific">Albula glossodonta</name>
    <name type="common">roundjaw bonefish</name>
    <dbReference type="NCBI Taxonomy" id="121402"/>
    <lineage>
        <taxon>Eukaryota</taxon>
        <taxon>Metazoa</taxon>
        <taxon>Chordata</taxon>
        <taxon>Craniata</taxon>
        <taxon>Vertebrata</taxon>
        <taxon>Euteleostomi</taxon>
        <taxon>Actinopterygii</taxon>
        <taxon>Neopterygii</taxon>
        <taxon>Teleostei</taxon>
        <taxon>Albuliformes</taxon>
        <taxon>Albulidae</taxon>
        <taxon>Albula</taxon>
    </lineage>
</organism>
<gene>
    <name evidence="2" type="ORF">JZ751_010790</name>
</gene>
<dbReference type="InterPro" id="IPR013537">
    <property type="entry name" value="AcCoA_COase_cen"/>
</dbReference>
<feature type="non-terminal residue" evidence="2">
    <location>
        <position position="199"/>
    </location>
</feature>
<dbReference type="PANTHER" id="PTHR45728:SF5">
    <property type="entry name" value="ACETYL-COA CARBOXYLASE 1"/>
    <property type="match status" value="1"/>
</dbReference>
<dbReference type="GO" id="GO:0006633">
    <property type="term" value="P:fatty acid biosynthetic process"/>
    <property type="evidence" value="ECO:0007669"/>
    <property type="project" value="InterPro"/>
</dbReference>
<proteinExistence type="predicted"/>
<dbReference type="GO" id="GO:0005524">
    <property type="term" value="F:ATP binding"/>
    <property type="evidence" value="ECO:0007669"/>
    <property type="project" value="InterPro"/>
</dbReference>
<dbReference type="Proteomes" id="UP000824540">
    <property type="component" value="Unassembled WGS sequence"/>
</dbReference>
<dbReference type="InterPro" id="IPR049076">
    <property type="entry name" value="ACCA"/>
</dbReference>
<dbReference type="Pfam" id="PF08326">
    <property type="entry name" value="ACC_central"/>
    <property type="match status" value="2"/>
</dbReference>
<reference evidence="2" key="1">
    <citation type="thesis" date="2021" institute="BYU ScholarsArchive" country="Provo, UT, USA">
        <title>Applications of and Algorithms for Genome Assembly and Genomic Analyses with an Emphasis on Marine Teleosts.</title>
        <authorList>
            <person name="Pickett B.D."/>
        </authorList>
    </citation>
    <scope>NUCLEOTIDE SEQUENCE</scope>
    <source>
        <strain evidence="2">HI-2016</strain>
    </source>
</reference>
<dbReference type="PANTHER" id="PTHR45728">
    <property type="entry name" value="ACETYL-COA CARBOXYLASE, ISOFORM A"/>
    <property type="match status" value="1"/>
</dbReference>
<evidence type="ECO:0000313" key="2">
    <source>
        <dbReference type="EMBL" id="KAG9333639.1"/>
    </source>
</evidence>
<dbReference type="GO" id="GO:0003989">
    <property type="term" value="F:acetyl-CoA carboxylase activity"/>
    <property type="evidence" value="ECO:0007669"/>
    <property type="project" value="InterPro"/>
</dbReference>
<sequence>VLIASHLPSYELRHNQVESIFLSAIDMYGHQFCIENLQVSASAHIAMPSHKLILSETSIFDVLPNFFYHSNQVVRMAALERGPAGGFGTSSTPDAAAVVWEGGGGGSRNWISDLKVYVRRAYIAYELNSVQHRQLKDNTCIVEFQFMLPSSHPNREEAVIACEGGEPPALARENVARATVRKPGNSWILQLIQDHPAWL</sequence>
<feature type="domain" description="Acetyl-CoA carboxylase central" evidence="1">
    <location>
        <begin position="114"/>
        <end position="161"/>
    </location>
</feature>
<dbReference type="AlphaFoldDB" id="A0A8T2MZB7"/>